<dbReference type="KEGG" id="fil:BN1229_v1_2177"/>
<dbReference type="OrthoDB" id="7929599at2"/>
<dbReference type="Proteomes" id="UP000033187">
    <property type="component" value="Chromosome 1"/>
</dbReference>
<dbReference type="EMBL" id="LN829119">
    <property type="protein sequence ID" value="CPR19460.1"/>
    <property type="molecule type" value="Genomic_DNA"/>
</dbReference>
<sequence>MPGSQIKIEAPVRFMFLLATALISGAVAVKAASLDMLGVKVENLSEPVLCAEKDNVTLTFASPDVKQFRIEAAHPAYINALQSDSFQPDWTACDFAEEALSQPPPPRKVTLYEGIDVWITGYTFPNFWRDRKVPVRVGDKVDDGFHLIQVWVRRNERSEEVLVLYPPDGYWRARPLPPKHLGWSAYGSSFLVGPVKQDGRPVVDLDEVTFDPETLTFNLKFSGGGSARLKISRLDNNAQVIDVTFDKPITDHPFAALRSMYVTRFNNDAADVAVLEKGAKSWLEEPVMSFSGAKSATDVWLGRNDFSRHNTSAPDMVLEAFSDGTKQPKDWERSVTHSEISRREHPPVE</sequence>
<reference evidence="3" key="1">
    <citation type="submission" date="2015-02" db="EMBL/GenBank/DDBJ databases">
        <authorList>
            <person name="Chooi Y.-H."/>
        </authorList>
    </citation>
    <scope>NUCLEOTIDE SEQUENCE [LARGE SCALE GENOMIC DNA]</scope>
    <source>
        <strain evidence="3">strain Y</strain>
    </source>
</reference>
<dbReference type="KEGG" id="fiy:BN1229_v1_2177"/>
<feature type="region of interest" description="Disordered" evidence="1">
    <location>
        <begin position="322"/>
        <end position="349"/>
    </location>
</feature>
<organism evidence="2 3">
    <name type="scientific">Candidatus Filomicrobium marinum</name>
    <dbReference type="NCBI Taxonomy" id="1608628"/>
    <lineage>
        <taxon>Bacteria</taxon>
        <taxon>Pseudomonadati</taxon>
        <taxon>Pseudomonadota</taxon>
        <taxon>Alphaproteobacteria</taxon>
        <taxon>Hyphomicrobiales</taxon>
        <taxon>Hyphomicrobiaceae</taxon>
        <taxon>Filomicrobium</taxon>
    </lineage>
</organism>
<evidence type="ECO:0000256" key="1">
    <source>
        <dbReference type="SAM" id="MobiDB-lite"/>
    </source>
</evidence>
<accession>A0A0D6JFE9</accession>
<dbReference type="RefSeq" id="WP_052743842.1">
    <property type="nucleotide sequence ID" value="NZ_LN829118.1"/>
</dbReference>
<gene>
    <name evidence="2" type="ORF">YBN1229_v1_2177</name>
</gene>
<protein>
    <submittedName>
        <fullName evidence="2">Uncharacterized protein</fullName>
    </submittedName>
</protein>
<proteinExistence type="predicted"/>
<keyword evidence="3" id="KW-1185">Reference proteome</keyword>
<dbReference type="AlphaFoldDB" id="A0A0D6JFE9"/>
<feature type="compositionally biased region" description="Basic and acidic residues" evidence="1">
    <location>
        <begin position="326"/>
        <end position="349"/>
    </location>
</feature>
<name>A0A0D6JFE9_9HYPH</name>
<evidence type="ECO:0000313" key="3">
    <source>
        <dbReference type="Proteomes" id="UP000033187"/>
    </source>
</evidence>
<evidence type="ECO:0000313" key="2">
    <source>
        <dbReference type="EMBL" id="CPR19460.1"/>
    </source>
</evidence>